<dbReference type="AlphaFoldDB" id="A0A1E7ZC15"/>
<keyword evidence="2" id="KW-1003">Cell membrane</keyword>
<dbReference type="Proteomes" id="UP000175691">
    <property type="component" value="Unassembled WGS sequence"/>
</dbReference>
<name>A0A1E7ZC15_9ALTE</name>
<evidence type="ECO:0000256" key="6">
    <source>
        <dbReference type="SAM" id="Phobius"/>
    </source>
</evidence>
<evidence type="ECO:0000256" key="4">
    <source>
        <dbReference type="ARBA" id="ARBA00022989"/>
    </source>
</evidence>
<comment type="caution">
    <text evidence="7">The sequence shown here is derived from an EMBL/GenBank/DDBJ whole genome shotgun (WGS) entry which is preliminary data.</text>
</comment>
<keyword evidence="5 6" id="KW-0472">Membrane</keyword>
<feature type="transmembrane region" description="Helical" evidence="6">
    <location>
        <begin position="361"/>
        <end position="383"/>
    </location>
</feature>
<dbReference type="GO" id="GO:0005886">
    <property type="term" value="C:plasma membrane"/>
    <property type="evidence" value="ECO:0007669"/>
    <property type="project" value="UniProtKB-SubCell"/>
</dbReference>
<dbReference type="STRING" id="1656094.BFC18_10130"/>
<feature type="transmembrane region" description="Helical" evidence="6">
    <location>
        <begin position="142"/>
        <end position="162"/>
    </location>
</feature>
<feature type="transmembrane region" description="Helical" evidence="6">
    <location>
        <begin position="389"/>
        <end position="408"/>
    </location>
</feature>
<reference evidence="7 8" key="1">
    <citation type="submission" date="2016-08" db="EMBL/GenBank/DDBJ databases">
        <authorList>
            <person name="Seilhamer J.J."/>
        </authorList>
    </citation>
    <scope>NUCLEOTIDE SEQUENCE [LARGE SCALE GENOMIC DNA]</scope>
    <source>
        <strain evidence="7 8">KCTC 42603</strain>
    </source>
</reference>
<evidence type="ECO:0000256" key="1">
    <source>
        <dbReference type="ARBA" id="ARBA00004651"/>
    </source>
</evidence>
<comment type="subcellular location">
    <subcellularLocation>
        <location evidence="1">Cell membrane</location>
        <topology evidence="1">Multi-pass membrane protein</topology>
    </subcellularLocation>
</comment>
<evidence type="ECO:0000313" key="7">
    <source>
        <dbReference type="EMBL" id="OFC71063.1"/>
    </source>
</evidence>
<feature type="transmembrane region" description="Helical" evidence="6">
    <location>
        <begin position="79"/>
        <end position="104"/>
    </location>
</feature>
<feature type="transmembrane region" description="Helical" evidence="6">
    <location>
        <begin position="288"/>
        <end position="312"/>
    </location>
</feature>
<feature type="transmembrane region" description="Helical" evidence="6">
    <location>
        <begin position="12"/>
        <end position="37"/>
    </location>
</feature>
<keyword evidence="8" id="KW-1185">Reference proteome</keyword>
<evidence type="ECO:0000256" key="5">
    <source>
        <dbReference type="ARBA" id="ARBA00023136"/>
    </source>
</evidence>
<dbReference type="PANTHER" id="PTHR30250">
    <property type="entry name" value="PST FAMILY PREDICTED COLANIC ACID TRANSPORTER"/>
    <property type="match status" value="1"/>
</dbReference>
<keyword evidence="4 6" id="KW-1133">Transmembrane helix</keyword>
<feature type="transmembrane region" description="Helical" evidence="6">
    <location>
        <begin position="237"/>
        <end position="256"/>
    </location>
</feature>
<dbReference type="CDD" id="cd13128">
    <property type="entry name" value="MATE_Wzx_like"/>
    <property type="match status" value="1"/>
</dbReference>
<dbReference type="InterPro" id="IPR050833">
    <property type="entry name" value="Poly_Biosynth_Transport"/>
</dbReference>
<sequence length="494" mass="54223">MSGNENVAKNLLYVFASEGVGGVLSFLILLLCANLLGVEAFGVFSFILAITSVCQLVADFGLTNLIVREVAKDKSKTAYIMGNVLTLAWCLSSIMFVIITLVGWGLLDSTTSWCACIIMAAAVLATYHSVVYSSVCRAFEEMGYNAFCFVAHKIILLALAWWWGGPSSPFNSPLLGICFAYLVANLLQYLFFFMVVSLRFVTIRFGRDWLYALSLFRAAVPVGASMVIRRLTLQVDVLILSVMLGATAVGVFSAAYKVVQMIDMIPFALCLPLFPALSRLAAGDAEQLNAFFLLSLKGFVLLALPLTGYLFISADSLVNLFYADEFAKAGGLLRVLAFTVFGLFINMLLSYLFVALNHQRFYLLAALGCFAVNALADVILIPLVGVQGAAWGTLCGELCYFILALKFLKCCEITVNWISLCWRPAFISFLCCLPALLWLPQTFWDQIIFTVVFFFLYLVGLFAFRVFSVQDVTALVARFTNRQSSTPSASEGSA</sequence>
<organism evidence="7 8">
    <name type="scientific">Alteromonas confluentis</name>
    <dbReference type="NCBI Taxonomy" id="1656094"/>
    <lineage>
        <taxon>Bacteria</taxon>
        <taxon>Pseudomonadati</taxon>
        <taxon>Pseudomonadota</taxon>
        <taxon>Gammaproteobacteria</taxon>
        <taxon>Alteromonadales</taxon>
        <taxon>Alteromonadaceae</taxon>
        <taxon>Alteromonas/Salinimonas group</taxon>
        <taxon>Alteromonas</taxon>
    </lineage>
</organism>
<dbReference type="InterPro" id="IPR002797">
    <property type="entry name" value="Polysacc_synth"/>
</dbReference>
<evidence type="ECO:0000256" key="3">
    <source>
        <dbReference type="ARBA" id="ARBA00022692"/>
    </source>
</evidence>
<dbReference type="OrthoDB" id="103403at2"/>
<feature type="transmembrane region" description="Helical" evidence="6">
    <location>
        <begin position="420"/>
        <end position="440"/>
    </location>
</feature>
<evidence type="ECO:0000313" key="8">
    <source>
        <dbReference type="Proteomes" id="UP000175691"/>
    </source>
</evidence>
<feature type="transmembrane region" description="Helical" evidence="6">
    <location>
        <begin position="43"/>
        <end position="67"/>
    </location>
</feature>
<proteinExistence type="predicted"/>
<gene>
    <name evidence="7" type="ORF">BFC18_10130</name>
</gene>
<keyword evidence="3 6" id="KW-0812">Transmembrane</keyword>
<feature type="transmembrane region" description="Helical" evidence="6">
    <location>
        <begin position="332"/>
        <end position="354"/>
    </location>
</feature>
<dbReference type="EMBL" id="MDHN01000020">
    <property type="protein sequence ID" value="OFC71063.1"/>
    <property type="molecule type" value="Genomic_DNA"/>
</dbReference>
<dbReference type="PANTHER" id="PTHR30250:SF11">
    <property type="entry name" value="O-ANTIGEN TRANSPORTER-RELATED"/>
    <property type="match status" value="1"/>
</dbReference>
<dbReference type="RefSeq" id="WP_070125201.1">
    <property type="nucleotide sequence ID" value="NZ_MDHN01000020.1"/>
</dbReference>
<protein>
    <submittedName>
        <fullName evidence="7">Uncharacterized protein</fullName>
    </submittedName>
</protein>
<dbReference type="Pfam" id="PF01943">
    <property type="entry name" value="Polysacc_synt"/>
    <property type="match status" value="1"/>
</dbReference>
<feature type="transmembrane region" description="Helical" evidence="6">
    <location>
        <begin position="446"/>
        <end position="468"/>
    </location>
</feature>
<accession>A0A1E7ZC15</accession>
<feature type="transmembrane region" description="Helical" evidence="6">
    <location>
        <begin position="174"/>
        <end position="198"/>
    </location>
</feature>
<evidence type="ECO:0000256" key="2">
    <source>
        <dbReference type="ARBA" id="ARBA00022475"/>
    </source>
</evidence>
<feature type="transmembrane region" description="Helical" evidence="6">
    <location>
        <begin position="110"/>
        <end position="130"/>
    </location>
</feature>